<dbReference type="Pfam" id="PF00753">
    <property type="entry name" value="Lactamase_B"/>
    <property type="match status" value="1"/>
</dbReference>
<dbReference type="SMART" id="SM00849">
    <property type="entry name" value="Lactamase_B"/>
    <property type="match status" value="1"/>
</dbReference>
<proteinExistence type="predicted"/>
<feature type="domain" description="Metallo-beta-lactamase" evidence="1">
    <location>
        <begin position="56"/>
        <end position="273"/>
    </location>
</feature>
<dbReference type="EMBL" id="FNWL01000002">
    <property type="protein sequence ID" value="SEH15160.1"/>
    <property type="molecule type" value="Genomic_DNA"/>
</dbReference>
<sequence length="372" mass="42158">MYSLEPTVRVSLAGEQTITHTDLECEFVSRTNRPSADSARSRVHRLECSVEWPPGHVAAYLIPGDEPILVDAGMAGEQGRDELFEGLRSHGVDPKAIDHLLLTHPHTDHAGQVQPLRERGNPTVHAPGQTRDRFERDLETVEMATRRNLHEAGVDERYIPNSLERLLDAHRSHRDCLPLEAVDNWIEDETPVTIGDRTFDPIYTPGHHAPHYCYATTLGEERVVFAGDMAIEPFRAIALHVNFDDGVRDGISAYLEALERLERHSFDRVYPGHGPVHDRFDAVVDRSITDLETQLEACLEVLEQADDALTATDVALEQTDSVRERARKMPEIVGSLATLEREGRVRSSLEEGVRYHEREYEHDEYEDEHEHV</sequence>
<gene>
    <name evidence="2" type="ORF">SAMN04487967_1947</name>
</gene>
<dbReference type="InterPro" id="IPR050855">
    <property type="entry name" value="NDM-1-like"/>
</dbReference>
<dbReference type="PANTHER" id="PTHR42951:SF17">
    <property type="entry name" value="METALLO-BETA-LACTAMASE DOMAIN-CONTAINING PROTEIN"/>
    <property type="match status" value="1"/>
</dbReference>
<dbReference type="Proteomes" id="UP000199112">
    <property type="component" value="Unassembled WGS sequence"/>
</dbReference>
<dbReference type="InterPro" id="IPR036866">
    <property type="entry name" value="RibonucZ/Hydroxyglut_hydro"/>
</dbReference>
<dbReference type="AlphaFoldDB" id="A0A1H6FXZ4"/>
<name>A0A1H6FXZ4_9EURY</name>
<dbReference type="SUPFAM" id="SSF56281">
    <property type="entry name" value="Metallo-hydrolase/oxidoreductase"/>
    <property type="match status" value="1"/>
</dbReference>
<evidence type="ECO:0000259" key="1">
    <source>
        <dbReference type="SMART" id="SM00849"/>
    </source>
</evidence>
<protein>
    <submittedName>
        <fullName evidence="2">Glyoxylase, beta-lactamase superfamily II</fullName>
    </submittedName>
</protein>
<evidence type="ECO:0000313" key="3">
    <source>
        <dbReference type="Proteomes" id="UP000199112"/>
    </source>
</evidence>
<accession>A0A1H6FXZ4</accession>
<organism evidence="2 3">
    <name type="scientific">Natronorubrum sediminis</name>
    <dbReference type="NCBI Taxonomy" id="640943"/>
    <lineage>
        <taxon>Archaea</taxon>
        <taxon>Methanobacteriati</taxon>
        <taxon>Methanobacteriota</taxon>
        <taxon>Stenosarchaea group</taxon>
        <taxon>Halobacteria</taxon>
        <taxon>Halobacteriales</taxon>
        <taxon>Natrialbaceae</taxon>
        <taxon>Natronorubrum</taxon>
    </lineage>
</organism>
<dbReference type="InterPro" id="IPR001279">
    <property type="entry name" value="Metallo-B-lactamas"/>
</dbReference>
<keyword evidence="3" id="KW-1185">Reference proteome</keyword>
<reference evidence="3" key="1">
    <citation type="submission" date="2016-10" db="EMBL/GenBank/DDBJ databases">
        <authorList>
            <person name="Varghese N."/>
            <person name="Submissions S."/>
        </authorList>
    </citation>
    <scope>NUCLEOTIDE SEQUENCE [LARGE SCALE GENOMIC DNA]</scope>
    <source>
        <strain evidence="3">CGMCC 1.8981</strain>
    </source>
</reference>
<dbReference type="PANTHER" id="PTHR42951">
    <property type="entry name" value="METALLO-BETA-LACTAMASE DOMAIN-CONTAINING"/>
    <property type="match status" value="1"/>
</dbReference>
<dbReference type="Gene3D" id="3.60.15.10">
    <property type="entry name" value="Ribonuclease Z/Hydroxyacylglutathione hydrolase-like"/>
    <property type="match status" value="1"/>
</dbReference>
<evidence type="ECO:0000313" key="2">
    <source>
        <dbReference type="EMBL" id="SEH15160.1"/>
    </source>
</evidence>